<evidence type="ECO:0000313" key="2">
    <source>
        <dbReference type="Proteomes" id="UP000295818"/>
    </source>
</evidence>
<accession>A0ABY2BA66</accession>
<reference evidence="1 2" key="1">
    <citation type="journal article" date="2015" name="Stand. Genomic Sci.">
        <title>Genomic Encyclopedia of Bacterial and Archaeal Type Strains, Phase III: the genomes of soil and plant-associated and newly described type strains.</title>
        <authorList>
            <person name="Whitman W.B."/>
            <person name="Woyke T."/>
            <person name="Klenk H.P."/>
            <person name="Zhou Y."/>
            <person name="Lilburn T.G."/>
            <person name="Beck B.J."/>
            <person name="De Vos P."/>
            <person name="Vandamme P."/>
            <person name="Eisen J.A."/>
            <person name="Garrity G."/>
            <person name="Hugenholtz P."/>
            <person name="Kyrpides N.C."/>
        </authorList>
    </citation>
    <scope>NUCLEOTIDE SEQUENCE [LARGE SCALE GENOMIC DNA]</scope>
    <source>
        <strain evidence="1 2">VKM Ac-2538</strain>
    </source>
</reference>
<dbReference type="InterPro" id="IPR022435">
    <property type="entry name" value="Surface-anchored_actinobac"/>
</dbReference>
<keyword evidence="2" id="KW-1185">Reference proteome</keyword>
<comment type="caution">
    <text evidence="1">The sequence shown here is derived from an EMBL/GenBank/DDBJ whole genome shotgun (WGS) entry which is preliminary data.</text>
</comment>
<gene>
    <name evidence="1" type="ORF">EV644_12481</name>
</gene>
<name>A0ABY2BA66_9ACTN</name>
<dbReference type="EMBL" id="SLWM01000024">
    <property type="protein sequence ID" value="TCO12957.1"/>
    <property type="molecule type" value="Genomic_DNA"/>
</dbReference>
<evidence type="ECO:0000313" key="1">
    <source>
        <dbReference type="EMBL" id="TCO12957.1"/>
    </source>
</evidence>
<organism evidence="1 2">
    <name type="scientific">Kribbella orskensis</name>
    <dbReference type="NCBI Taxonomy" id="2512216"/>
    <lineage>
        <taxon>Bacteria</taxon>
        <taxon>Bacillati</taxon>
        <taxon>Actinomycetota</taxon>
        <taxon>Actinomycetes</taxon>
        <taxon>Propionibacteriales</taxon>
        <taxon>Kribbellaceae</taxon>
        <taxon>Kribbella</taxon>
    </lineage>
</organism>
<sequence>MFFDYDEFTGAVPRLFSSVEPPHQTLRLPVGRHGHANGSFSQLGTYKLTVQASATMAAGAAVTSWAVECTLVVGPYEPPMPPPTTLIGHHPILLP</sequence>
<protein>
    <submittedName>
        <fullName evidence="1">Surface-anchored protein</fullName>
    </submittedName>
</protein>
<dbReference type="NCBIfam" id="TIGR03769">
    <property type="entry name" value="P_ac_wall_RPT"/>
    <property type="match status" value="1"/>
</dbReference>
<proteinExistence type="predicted"/>
<dbReference type="Proteomes" id="UP000295818">
    <property type="component" value="Unassembled WGS sequence"/>
</dbReference>